<evidence type="ECO:0000313" key="2">
    <source>
        <dbReference type="EMBL" id="CAF1193430.1"/>
    </source>
</evidence>
<protein>
    <submittedName>
        <fullName evidence="2">Uncharacterized protein</fullName>
    </submittedName>
</protein>
<keyword evidence="1" id="KW-0732">Signal</keyword>
<sequence length="287" mass="32364">MKLIFGILIVCISSTCGFLFNSKSGPEWDSMRITWGPDPLSPKYFVRQPLTIEEAKKERFEQISTGCQGKFLGQRFMQGKDVSLILIYDSHGNIAGTQMGIPASLINDKYYKFSEQKMYNRDTIAGIDVYILTAYFIDPKTICQSDANNTRKVGTTGTGLWLQNGPDPIQDSFSSPMNQTDANKTKWVQGACFPTMGVHYWYDNRLDTDCSHFFPAFLMYNEGILTGFGWAAAGKFEHTNRAEYPPLAALTSFLVPVPTCMPDFFHETSGFTTMHVYFVAAPWNLRC</sequence>
<dbReference type="Proteomes" id="UP000663845">
    <property type="component" value="Unassembled WGS sequence"/>
</dbReference>
<evidence type="ECO:0000313" key="4">
    <source>
        <dbReference type="Proteomes" id="UP000663845"/>
    </source>
</evidence>
<accession>A0A814VTW2</accession>
<reference evidence="2" key="1">
    <citation type="submission" date="2021-02" db="EMBL/GenBank/DDBJ databases">
        <authorList>
            <person name="Nowell W R."/>
        </authorList>
    </citation>
    <scope>NUCLEOTIDE SEQUENCE</scope>
</reference>
<dbReference type="EMBL" id="CAJNOG010000353">
    <property type="protein sequence ID" value="CAF1193430.1"/>
    <property type="molecule type" value="Genomic_DNA"/>
</dbReference>
<comment type="caution">
    <text evidence="2">The sequence shown here is derived from an EMBL/GenBank/DDBJ whole genome shotgun (WGS) entry which is preliminary data.</text>
</comment>
<evidence type="ECO:0000256" key="1">
    <source>
        <dbReference type="SAM" id="SignalP"/>
    </source>
</evidence>
<gene>
    <name evidence="2" type="ORF">JYZ213_LOCUS26478</name>
    <name evidence="3" type="ORF">OXD698_LOCUS2020</name>
</gene>
<dbReference type="AlphaFoldDB" id="A0A814VTW2"/>
<feature type="chain" id="PRO_5035686315" evidence="1">
    <location>
        <begin position="18"/>
        <end position="287"/>
    </location>
</feature>
<feature type="signal peptide" evidence="1">
    <location>
        <begin position="1"/>
        <end position="17"/>
    </location>
</feature>
<name>A0A814VTW2_9BILA</name>
<proteinExistence type="predicted"/>
<organism evidence="2 4">
    <name type="scientific">Adineta steineri</name>
    <dbReference type="NCBI Taxonomy" id="433720"/>
    <lineage>
        <taxon>Eukaryota</taxon>
        <taxon>Metazoa</taxon>
        <taxon>Spiralia</taxon>
        <taxon>Gnathifera</taxon>
        <taxon>Rotifera</taxon>
        <taxon>Eurotatoria</taxon>
        <taxon>Bdelloidea</taxon>
        <taxon>Adinetida</taxon>
        <taxon>Adinetidae</taxon>
        <taxon>Adineta</taxon>
    </lineage>
</organism>
<dbReference type="Proteomes" id="UP000663844">
    <property type="component" value="Unassembled WGS sequence"/>
</dbReference>
<evidence type="ECO:0000313" key="3">
    <source>
        <dbReference type="EMBL" id="CAF3513511.1"/>
    </source>
</evidence>
<dbReference type="EMBL" id="CAJOAZ010000063">
    <property type="protein sequence ID" value="CAF3513511.1"/>
    <property type="molecule type" value="Genomic_DNA"/>
</dbReference>